<keyword evidence="2" id="KW-1185">Reference proteome</keyword>
<keyword evidence="1" id="KW-0808">Transferase</keyword>
<protein>
    <submittedName>
        <fullName evidence="1">Uridine kinase</fullName>
    </submittedName>
</protein>
<dbReference type="InterPro" id="IPR027417">
    <property type="entry name" value="P-loop_NTPase"/>
</dbReference>
<sequence>MKKARVIVVSGVTASGKTTFIQKVANLCPGTAVLSFDDYSIDALPCAPSSEALLKEPYEAINQFDIQPLINDLKQIIHHCTLILIDFPFGYVHQQLAPSIDKVIYLRTPLDIVLGRLIIRDFQQQPEKIINWVTGYLEEARPLFLMHEEIISPQADYIRDGTIDLQDQMTWFKEEVLAEKTIFAE</sequence>
<dbReference type="OrthoDB" id="6291705at2"/>
<dbReference type="AlphaFoldDB" id="A0A376H188"/>
<dbReference type="GO" id="GO:0016301">
    <property type="term" value="F:kinase activity"/>
    <property type="evidence" value="ECO:0007669"/>
    <property type="project" value="UniProtKB-KW"/>
</dbReference>
<dbReference type="EMBL" id="UFYW01000001">
    <property type="protein sequence ID" value="STD82914.1"/>
    <property type="molecule type" value="Genomic_DNA"/>
</dbReference>
<accession>A0A376H188</accession>
<dbReference type="SUPFAM" id="SSF52540">
    <property type="entry name" value="P-loop containing nucleoside triphosphate hydrolases"/>
    <property type="match status" value="1"/>
</dbReference>
<name>A0A376H188_ENTGA</name>
<gene>
    <name evidence="1" type="ORF">NCTC12360_01354</name>
</gene>
<keyword evidence="1" id="KW-0418">Kinase</keyword>
<evidence type="ECO:0000313" key="1">
    <source>
        <dbReference type="EMBL" id="STD82914.1"/>
    </source>
</evidence>
<organism evidence="1 2">
    <name type="scientific">Enterococcus gallinarum</name>
    <dbReference type="NCBI Taxonomy" id="1353"/>
    <lineage>
        <taxon>Bacteria</taxon>
        <taxon>Bacillati</taxon>
        <taxon>Bacillota</taxon>
        <taxon>Bacilli</taxon>
        <taxon>Lactobacillales</taxon>
        <taxon>Enterococcaceae</taxon>
        <taxon>Enterococcus</taxon>
    </lineage>
</organism>
<dbReference type="Gene3D" id="3.40.50.300">
    <property type="entry name" value="P-loop containing nucleotide triphosphate hydrolases"/>
    <property type="match status" value="1"/>
</dbReference>
<dbReference type="RefSeq" id="WP_060814788.1">
    <property type="nucleotide sequence ID" value="NZ_JBHULA010000058.1"/>
</dbReference>
<dbReference type="Proteomes" id="UP000254807">
    <property type="component" value="Unassembled WGS sequence"/>
</dbReference>
<reference evidence="1 2" key="1">
    <citation type="submission" date="2018-06" db="EMBL/GenBank/DDBJ databases">
        <authorList>
            <consortium name="Pathogen Informatics"/>
            <person name="Doyle S."/>
        </authorList>
    </citation>
    <scope>NUCLEOTIDE SEQUENCE [LARGE SCALE GENOMIC DNA]</scope>
    <source>
        <strain evidence="1 2">NCTC12360</strain>
    </source>
</reference>
<proteinExistence type="predicted"/>
<evidence type="ECO:0000313" key="2">
    <source>
        <dbReference type="Proteomes" id="UP000254807"/>
    </source>
</evidence>